<keyword evidence="1" id="KW-0472">Membrane</keyword>
<keyword evidence="1" id="KW-1133">Transmembrane helix</keyword>
<accession>A0A0V0RL28</accession>
<reference evidence="2 3" key="1">
    <citation type="submission" date="2015-01" db="EMBL/GenBank/DDBJ databases">
        <title>Evolution of Trichinella species and genotypes.</title>
        <authorList>
            <person name="Korhonen P.K."/>
            <person name="Edoardo P."/>
            <person name="Giuseppe L.R."/>
            <person name="Gasser R.B."/>
        </authorList>
    </citation>
    <scope>NUCLEOTIDE SEQUENCE [LARGE SCALE GENOMIC DNA]</scope>
    <source>
        <strain evidence="2">ISS37</strain>
    </source>
</reference>
<organism evidence="2 3">
    <name type="scientific">Trichinella nelsoni</name>
    <dbReference type="NCBI Taxonomy" id="6336"/>
    <lineage>
        <taxon>Eukaryota</taxon>
        <taxon>Metazoa</taxon>
        <taxon>Ecdysozoa</taxon>
        <taxon>Nematoda</taxon>
        <taxon>Enoplea</taxon>
        <taxon>Dorylaimia</taxon>
        <taxon>Trichinellida</taxon>
        <taxon>Trichinellidae</taxon>
        <taxon>Trichinella</taxon>
    </lineage>
</organism>
<dbReference type="AlphaFoldDB" id="A0A0V0RL28"/>
<protein>
    <submittedName>
        <fullName evidence="2">Uncharacterized protein</fullName>
    </submittedName>
</protein>
<feature type="transmembrane region" description="Helical" evidence="1">
    <location>
        <begin position="24"/>
        <end position="42"/>
    </location>
</feature>
<comment type="caution">
    <text evidence="2">The sequence shown here is derived from an EMBL/GenBank/DDBJ whole genome shotgun (WGS) entry which is preliminary data.</text>
</comment>
<dbReference type="EMBL" id="JYDL01000138">
    <property type="protein sequence ID" value="KRX15181.1"/>
    <property type="molecule type" value="Genomic_DNA"/>
</dbReference>
<sequence>MLIRPTKFICCFLLFDWLINFETAVLYSVPTLIIIFHHWLSFDKLLSLSRLAAAAHASRPDSSLKARLSSKIIDIAEQQFVAFQATKSSSTDHTTTISAHTCLAPVEKSARSSWLASWQASTHFNEQTIKFRNCLAQFYTTNSSSIINIRRRTRNNVLKKLLLLASHWQNVSTTTPNSCLYDSSRSFQSQDVEQHLRVNRHSDQLENSTST</sequence>
<name>A0A0V0RL28_9BILA</name>
<proteinExistence type="predicted"/>
<dbReference type="OrthoDB" id="5919823at2759"/>
<evidence type="ECO:0000313" key="3">
    <source>
        <dbReference type="Proteomes" id="UP000054630"/>
    </source>
</evidence>
<evidence type="ECO:0000256" key="1">
    <source>
        <dbReference type="SAM" id="Phobius"/>
    </source>
</evidence>
<gene>
    <name evidence="2" type="ORF">T07_10222</name>
</gene>
<keyword evidence="1" id="KW-0812">Transmembrane</keyword>
<keyword evidence="3" id="KW-1185">Reference proteome</keyword>
<dbReference type="Proteomes" id="UP000054630">
    <property type="component" value="Unassembled WGS sequence"/>
</dbReference>
<evidence type="ECO:0000313" key="2">
    <source>
        <dbReference type="EMBL" id="KRX15181.1"/>
    </source>
</evidence>